<comment type="caution">
    <text evidence="2">The sequence shown here is derived from an EMBL/GenBank/DDBJ whole genome shotgun (WGS) entry which is preliminary data.</text>
</comment>
<dbReference type="Proteomes" id="UP001601627">
    <property type="component" value="Unassembled WGS sequence"/>
</dbReference>
<dbReference type="InterPro" id="IPR021903">
    <property type="entry name" value="DUF3515"/>
</dbReference>
<feature type="transmembrane region" description="Helical" evidence="1">
    <location>
        <begin position="17"/>
        <end position="36"/>
    </location>
</feature>
<reference evidence="2 3" key="1">
    <citation type="submission" date="2024-09" db="EMBL/GenBank/DDBJ databases">
        <title>The Natural Products Discovery Center: Release of the First 8490 Sequenced Strains for Exploring Actinobacteria Biosynthetic Diversity.</title>
        <authorList>
            <person name="Kalkreuter E."/>
            <person name="Kautsar S.A."/>
            <person name="Yang D."/>
            <person name="Bader C.D."/>
            <person name="Teijaro C.N."/>
            <person name="Fluegel L."/>
            <person name="Davis C.M."/>
            <person name="Simpson J.R."/>
            <person name="Lauterbach L."/>
            <person name="Steele A.D."/>
            <person name="Gui C."/>
            <person name="Meng S."/>
            <person name="Li G."/>
            <person name="Viehrig K."/>
            <person name="Ye F."/>
            <person name="Su P."/>
            <person name="Kiefer A.F."/>
            <person name="Nichols A."/>
            <person name="Cepeda A.J."/>
            <person name="Yan W."/>
            <person name="Fan B."/>
            <person name="Jiang Y."/>
            <person name="Adhikari A."/>
            <person name="Zheng C.-J."/>
            <person name="Schuster L."/>
            <person name="Cowan T.M."/>
            <person name="Smanski M.J."/>
            <person name="Chevrette M.G."/>
            <person name="De Carvalho L.P.S."/>
            <person name="Shen B."/>
        </authorList>
    </citation>
    <scope>NUCLEOTIDE SEQUENCE [LARGE SCALE GENOMIC DNA]</scope>
    <source>
        <strain evidence="2 3">NPDC058328</strain>
    </source>
</reference>
<organism evidence="2 3">
    <name type="scientific">Streptomyces marokkonensis</name>
    <dbReference type="NCBI Taxonomy" id="324855"/>
    <lineage>
        <taxon>Bacteria</taxon>
        <taxon>Bacillati</taxon>
        <taxon>Actinomycetota</taxon>
        <taxon>Actinomycetes</taxon>
        <taxon>Kitasatosporales</taxon>
        <taxon>Streptomycetaceae</taxon>
        <taxon>Streptomyces</taxon>
    </lineage>
</organism>
<sequence length="170" mass="18148">MRPEEAGRTLRKAFTPVRVAIAGVVVAAAVSAFLVVDSHRIDSAPRGGDARCSDVVDRLPDEAGARSRDWALGDGVASWGDRSLVLRCGVDELQPSVNLCVSADGVDWVLDEDRMKAEGVSVLTTYGRSPAVEVTYDGPREDVGGILVELNESVDWIPQQRKCIGAGDTL</sequence>
<gene>
    <name evidence="2" type="ORF">ACFVZC_10240</name>
</gene>
<protein>
    <submittedName>
        <fullName evidence="2">DUF3515 family protein</fullName>
    </submittedName>
</protein>
<evidence type="ECO:0000313" key="2">
    <source>
        <dbReference type="EMBL" id="MFF1273771.1"/>
    </source>
</evidence>
<evidence type="ECO:0000313" key="3">
    <source>
        <dbReference type="Proteomes" id="UP001601627"/>
    </source>
</evidence>
<dbReference type="Pfam" id="PF12028">
    <property type="entry name" value="DUF3515"/>
    <property type="match status" value="1"/>
</dbReference>
<keyword evidence="1" id="KW-1133">Transmembrane helix</keyword>
<keyword evidence="1" id="KW-0472">Membrane</keyword>
<evidence type="ECO:0000256" key="1">
    <source>
        <dbReference type="SAM" id="Phobius"/>
    </source>
</evidence>
<proteinExistence type="predicted"/>
<accession>A0ABW6Q3W0</accession>
<keyword evidence="3" id="KW-1185">Reference proteome</keyword>
<name>A0ABW6Q3W0_9ACTN</name>
<keyword evidence="1" id="KW-0812">Transmembrane</keyword>
<dbReference type="RefSeq" id="WP_244328867.1">
    <property type="nucleotide sequence ID" value="NZ_JBHVZQ010000006.1"/>
</dbReference>
<dbReference type="EMBL" id="JBHVZQ010000006">
    <property type="protein sequence ID" value="MFF1273771.1"/>
    <property type="molecule type" value="Genomic_DNA"/>
</dbReference>